<keyword evidence="3" id="KW-1185">Reference proteome</keyword>
<dbReference type="PROSITE" id="PS51819">
    <property type="entry name" value="VOC"/>
    <property type="match status" value="1"/>
</dbReference>
<dbReference type="Gene3D" id="3.30.720.110">
    <property type="match status" value="1"/>
</dbReference>
<dbReference type="EMBL" id="MASW01000002">
    <property type="protein sequence ID" value="PXY27169.1"/>
    <property type="molecule type" value="Genomic_DNA"/>
</dbReference>
<gene>
    <name evidence="2" type="ORF">BAY60_11915</name>
</gene>
<reference evidence="2 3" key="1">
    <citation type="submission" date="2016-07" db="EMBL/GenBank/DDBJ databases">
        <title>Draft genome sequence of Prauserella muralis DSM 45305, isolated from a mould-covered wall in an indoor environment.</title>
        <authorList>
            <person name="Ruckert C."/>
            <person name="Albersmeier A."/>
            <person name="Jiang C.-L."/>
            <person name="Jiang Y."/>
            <person name="Kalinowski J."/>
            <person name="Schneider O."/>
            <person name="Winkler A."/>
            <person name="Zotchev S.B."/>
        </authorList>
    </citation>
    <scope>NUCLEOTIDE SEQUENCE [LARGE SCALE GENOMIC DNA]</scope>
    <source>
        <strain evidence="2 3">DSM 45305</strain>
    </source>
</reference>
<proteinExistence type="predicted"/>
<dbReference type="SUPFAM" id="SSF54593">
    <property type="entry name" value="Glyoxalase/Bleomycin resistance protein/Dihydroxybiphenyl dioxygenase"/>
    <property type="match status" value="1"/>
</dbReference>
<sequence length="126" mass="13416">MWPSVLYRDAETARRFLTAVLGFTETMTVRGEDGTTIEHAELLWPEGGGVMYGTRGTSHGGSEEGGAGTLYVVTADPDAVYRRAVEAGATITDKPYDTDYGSRNVGIADPEGHVWIFGTYAGAPAP</sequence>
<dbReference type="InterPro" id="IPR004360">
    <property type="entry name" value="Glyas_Fos-R_dOase_dom"/>
</dbReference>
<dbReference type="AlphaFoldDB" id="A0A2V4BC12"/>
<dbReference type="Proteomes" id="UP000249915">
    <property type="component" value="Unassembled WGS sequence"/>
</dbReference>
<dbReference type="PANTHER" id="PTHR34109:SF1">
    <property type="entry name" value="VOC DOMAIN-CONTAINING PROTEIN"/>
    <property type="match status" value="1"/>
</dbReference>
<dbReference type="PANTHER" id="PTHR34109">
    <property type="entry name" value="BNAUNNG04460D PROTEIN-RELATED"/>
    <property type="match status" value="1"/>
</dbReference>
<protein>
    <submittedName>
        <fullName evidence="2">Glyoxalase</fullName>
    </submittedName>
</protein>
<evidence type="ECO:0000313" key="2">
    <source>
        <dbReference type="EMBL" id="PXY27169.1"/>
    </source>
</evidence>
<comment type="caution">
    <text evidence="2">The sequence shown here is derived from an EMBL/GenBank/DDBJ whole genome shotgun (WGS) entry which is preliminary data.</text>
</comment>
<dbReference type="Pfam" id="PF00903">
    <property type="entry name" value="Glyoxalase"/>
    <property type="match status" value="1"/>
</dbReference>
<accession>A0A2V4BC12</accession>
<evidence type="ECO:0000259" key="1">
    <source>
        <dbReference type="PROSITE" id="PS51819"/>
    </source>
</evidence>
<dbReference type="InterPro" id="IPR029068">
    <property type="entry name" value="Glyas_Bleomycin-R_OHBP_Dase"/>
</dbReference>
<dbReference type="OrthoDB" id="9806868at2"/>
<organism evidence="2 3">
    <name type="scientific">Prauserella muralis</name>
    <dbReference type="NCBI Taxonomy" id="588067"/>
    <lineage>
        <taxon>Bacteria</taxon>
        <taxon>Bacillati</taxon>
        <taxon>Actinomycetota</taxon>
        <taxon>Actinomycetes</taxon>
        <taxon>Pseudonocardiales</taxon>
        <taxon>Pseudonocardiaceae</taxon>
        <taxon>Prauserella</taxon>
    </lineage>
</organism>
<dbReference type="InterPro" id="IPR037523">
    <property type="entry name" value="VOC_core"/>
</dbReference>
<evidence type="ECO:0000313" key="3">
    <source>
        <dbReference type="Proteomes" id="UP000249915"/>
    </source>
</evidence>
<dbReference type="Gene3D" id="3.30.720.120">
    <property type="match status" value="1"/>
</dbReference>
<feature type="domain" description="VOC" evidence="1">
    <location>
        <begin position="1"/>
        <end position="120"/>
    </location>
</feature>
<name>A0A2V4BC12_9PSEU</name>